<evidence type="ECO:0000313" key="3">
    <source>
        <dbReference type="Proteomes" id="UP000594205"/>
    </source>
</evidence>
<keyword evidence="3" id="KW-1185">Reference proteome</keyword>
<sequence length="78" mass="7792">MEVPNMAQQMKSSAASRPGGQALGPRLSGHLARVTALAAVALVAALCLPEVESHPEAVKPQGPPSAAHADPSGTRSTG</sequence>
<dbReference type="RefSeq" id="WP_194041240.1">
    <property type="nucleotide sequence ID" value="NZ_CP063373.1"/>
</dbReference>
<accession>A0A7M2SHV5</accession>
<feature type="region of interest" description="Disordered" evidence="1">
    <location>
        <begin position="1"/>
        <end position="26"/>
    </location>
</feature>
<proteinExistence type="predicted"/>
<protein>
    <submittedName>
        <fullName evidence="2">Uncharacterized protein</fullName>
    </submittedName>
</protein>
<feature type="compositionally biased region" description="Polar residues" evidence="1">
    <location>
        <begin position="1"/>
        <end position="15"/>
    </location>
</feature>
<evidence type="ECO:0000256" key="1">
    <source>
        <dbReference type="SAM" id="MobiDB-lite"/>
    </source>
</evidence>
<evidence type="ECO:0000313" key="2">
    <source>
        <dbReference type="EMBL" id="QOV35862.1"/>
    </source>
</evidence>
<dbReference type="AlphaFoldDB" id="A0A7M2SHV5"/>
<organism evidence="2 3">
    <name type="scientific">Streptomyces ferrugineus</name>
    <dbReference type="NCBI Taxonomy" id="1413221"/>
    <lineage>
        <taxon>Bacteria</taxon>
        <taxon>Bacillati</taxon>
        <taxon>Actinomycetota</taxon>
        <taxon>Actinomycetes</taxon>
        <taxon>Kitasatosporales</taxon>
        <taxon>Streptomycetaceae</taxon>
        <taxon>Streptomyces</taxon>
    </lineage>
</organism>
<name>A0A7M2SHV5_9ACTN</name>
<dbReference type="Proteomes" id="UP000594205">
    <property type="component" value="Chromosome"/>
</dbReference>
<gene>
    <name evidence="2" type="ORF">IM697_38440</name>
</gene>
<feature type="region of interest" description="Disordered" evidence="1">
    <location>
        <begin position="53"/>
        <end position="78"/>
    </location>
</feature>
<reference evidence="2 3" key="1">
    <citation type="submission" date="2020-10" db="EMBL/GenBank/DDBJ databases">
        <title>Streptomyces ferrugineus complate genome analysis.</title>
        <authorList>
            <person name="Anwar N."/>
        </authorList>
    </citation>
    <scope>NUCLEOTIDE SEQUENCE [LARGE SCALE GENOMIC DNA]</scope>
    <source>
        <strain evidence="2 3">CCTCC AA2014009</strain>
    </source>
</reference>
<dbReference type="KEGG" id="sfeu:IM697_38440"/>
<dbReference type="EMBL" id="CP063373">
    <property type="protein sequence ID" value="QOV35862.1"/>
    <property type="molecule type" value="Genomic_DNA"/>
</dbReference>